<sequence length="492" mass="55545">MNVTLSKLWIGLLLLLSASSFSLELSPLRQPPYTGDLDVIKEKNVLRVLVSADLGFYYIEGGEPKGIGAELLAHFEKELRKLKPKLNIQIIPVSRDELLPSLEQGLGDLVVANLTITDARKKLVDFSDPAITGIEEWVITNKKTPAMTKIEQLSGKEIWVRASSSYFESIQVLNKQLNKKGLPPVVVHFIEETLQDYELVGMLNNGYIKAIVLDSHKAKLWMNFMDDIRAHTKIPIREGGEIGWAMRHNNPELKKAVNKFIQTSKSGTLLGNVIYGKYIDNTNWLNKALNPKKIAQLEKLSSLFAKYGEKYDFDYLLIAAVAYQESGFDNSLVSSRGAVGIMQILPSTASDSNVNIKNVRNLENNVHAGVKYLAFLRRYYFSDSNITKENKLYLTLAAYNAGPGNIERMRKRAAQQGYDPNVWFNNVEVVTRRSLGETIRYVTNVNRYYVIYKQLESLDLAKTLDNVLLVPDDPVFMTPLRSVSQTPQLKTH</sequence>
<accession>A0A8B3DN40</accession>
<protein>
    <submittedName>
        <fullName evidence="6">Lytic transglycosylase F</fullName>
    </submittedName>
</protein>
<evidence type="ECO:0000256" key="2">
    <source>
        <dbReference type="ARBA" id="ARBA00010333"/>
    </source>
</evidence>
<name>A0A8B3DN40_VIBHA</name>
<dbReference type="CDD" id="cd13403">
    <property type="entry name" value="MLTF-like"/>
    <property type="match status" value="1"/>
</dbReference>
<keyword evidence="4" id="KW-0472">Membrane</keyword>
<reference evidence="6 7" key="1">
    <citation type="submission" date="2018-08" db="EMBL/GenBank/DDBJ databases">
        <title>Vibrio harveyi strains pathogenic to white snook Centropomus viridis Lockington (1877) and potential probiotic bacteria.</title>
        <authorList>
            <person name="Soto-Rodriguez S."/>
            <person name="Gomez-Gil B."/>
            <person name="Lozano-Olvera R."/>
        </authorList>
    </citation>
    <scope>NUCLEOTIDE SEQUENCE [LARGE SCALE GENOMIC DNA]</scope>
    <source>
        <strain evidence="6 7">CAIM 1508</strain>
    </source>
</reference>
<dbReference type="Pfam" id="PF01464">
    <property type="entry name" value="SLT"/>
    <property type="match status" value="1"/>
</dbReference>
<feature type="domain" description="Solute-binding protein family 3/N-terminal" evidence="5">
    <location>
        <begin position="45"/>
        <end position="282"/>
    </location>
</feature>
<dbReference type="SMART" id="SM00062">
    <property type="entry name" value="PBPb"/>
    <property type="match status" value="1"/>
</dbReference>
<dbReference type="InterPro" id="IPR008258">
    <property type="entry name" value="Transglycosylase_SLT_dom_1"/>
</dbReference>
<dbReference type="Pfam" id="PF00497">
    <property type="entry name" value="SBP_bac_3"/>
    <property type="match status" value="1"/>
</dbReference>
<evidence type="ECO:0000256" key="1">
    <source>
        <dbReference type="ARBA" id="ARBA00004339"/>
    </source>
</evidence>
<comment type="caution">
    <text evidence="6">The sequence shown here is derived from an EMBL/GenBank/DDBJ whole genome shotgun (WGS) entry which is preliminary data.</text>
</comment>
<dbReference type="Gene3D" id="3.40.190.10">
    <property type="entry name" value="Periplasmic binding protein-like II"/>
    <property type="match status" value="2"/>
</dbReference>
<dbReference type="PANTHER" id="PTHR35936">
    <property type="entry name" value="MEMBRANE-BOUND LYTIC MUREIN TRANSGLYCOSYLASE F"/>
    <property type="match status" value="1"/>
</dbReference>
<evidence type="ECO:0000259" key="5">
    <source>
        <dbReference type="SMART" id="SM00062"/>
    </source>
</evidence>
<gene>
    <name evidence="6" type="ORF">DS957_012695</name>
</gene>
<evidence type="ECO:0000256" key="4">
    <source>
        <dbReference type="ARBA" id="ARBA00023237"/>
    </source>
</evidence>
<dbReference type="Proteomes" id="UP000253437">
    <property type="component" value="Unassembled WGS sequence"/>
</dbReference>
<evidence type="ECO:0000313" key="6">
    <source>
        <dbReference type="EMBL" id="RIW12458.1"/>
    </source>
</evidence>
<dbReference type="SUPFAM" id="SSF53850">
    <property type="entry name" value="Periplasmic binding protein-like II"/>
    <property type="match status" value="1"/>
</dbReference>
<dbReference type="AlphaFoldDB" id="A0A8B3DN40"/>
<keyword evidence="4" id="KW-0998">Cell outer membrane</keyword>
<evidence type="ECO:0000313" key="7">
    <source>
        <dbReference type="Proteomes" id="UP000253437"/>
    </source>
</evidence>
<dbReference type="EMBL" id="QOUW02000040">
    <property type="protein sequence ID" value="RIW12458.1"/>
    <property type="molecule type" value="Genomic_DNA"/>
</dbReference>
<comment type="subcellular location">
    <subcellularLocation>
        <location evidence="1">Cell outer membrane</location>
        <topology evidence="1">Peripheral membrane protein</topology>
    </subcellularLocation>
</comment>
<dbReference type="InterPro" id="IPR001638">
    <property type="entry name" value="Solute-binding_3/MltF_N"/>
</dbReference>
<keyword evidence="3" id="KW-0732">Signal</keyword>
<comment type="similarity">
    <text evidence="2">Belongs to the bacterial solute-binding protein 3 family.</text>
</comment>
<evidence type="ECO:0000256" key="3">
    <source>
        <dbReference type="ARBA" id="ARBA00022729"/>
    </source>
</evidence>
<dbReference type="Gene3D" id="1.10.530.10">
    <property type="match status" value="1"/>
</dbReference>
<dbReference type="CDD" id="cd01009">
    <property type="entry name" value="PBP2_YfhD_N"/>
    <property type="match status" value="1"/>
</dbReference>
<dbReference type="InterPro" id="IPR023346">
    <property type="entry name" value="Lysozyme-like_dom_sf"/>
</dbReference>
<proteinExistence type="inferred from homology"/>
<organism evidence="6 7">
    <name type="scientific">Vibrio harveyi</name>
    <name type="common">Beneckea harveyi</name>
    <dbReference type="NCBI Taxonomy" id="669"/>
    <lineage>
        <taxon>Bacteria</taxon>
        <taxon>Pseudomonadati</taxon>
        <taxon>Pseudomonadota</taxon>
        <taxon>Gammaproteobacteria</taxon>
        <taxon>Vibrionales</taxon>
        <taxon>Vibrionaceae</taxon>
        <taxon>Vibrio</taxon>
    </lineage>
</organism>
<dbReference type="SUPFAM" id="SSF53955">
    <property type="entry name" value="Lysozyme-like"/>
    <property type="match status" value="1"/>
</dbReference>
<dbReference type="GO" id="GO:0009279">
    <property type="term" value="C:cell outer membrane"/>
    <property type="evidence" value="ECO:0007669"/>
    <property type="project" value="UniProtKB-SubCell"/>
</dbReference>